<proteinExistence type="predicted"/>
<evidence type="ECO:0000313" key="2">
    <source>
        <dbReference type="Proteomes" id="UP001165101"/>
    </source>
</evidence>
<evidence type="ECO:0000313" key="1">
    <source>
        <dbReference type="EMBL" id="GMF02972.1"/>
    </source>
</evidence>
<name>A0ACB5U6L2_CANBO</name>
<reference evidence="1" key="1">
    <citation type="submission" date="2023-04" db="EMBL/GenBank/DDBJ databases">
        <title>Candida boidinii NBRC 1967.</title>
        <authorList>
            <person name="Ichikawa N."/>
            <person name="Sato H."/>
            <person name="Tonouchi N."/>
        </authorList>
    </citation>
    <scope>NUCLEOTIDE SEQUENCE</scope>
    <source>
        <strain evidence="1">NBRC 1967</strain>
    </source>
</reference>
<accession>A0ACB5U6L2</accession>
<dbReference type="EMBL" id="BSXV01005860">
    <property type="protein sequence ID" value="GMF02972.1"/>
    <property type="molecule type" value="Genomic_DNA"/>
</dbReference>
<dbReference type="Proteomes" id="UP001165101">
    <property type="component" value="Unassembled WGS sequence"/>
</dbReference>
<sequence length="187" mass="21693">MHQRLVSIYLAKGEESGDYEKAEELYKVMLKKFGSSNVSVWIAYGALLLEKKNDSEGAHEILAKALQVLPKRDNVEVVRKFAQLEFNKGDPEQGRSLFEGLLADVPKRIDLWNVYIDQEMKIARENVENKKKVEELFERVITKKLTRKQAKYFFGKWLAFEELNEDNKAVEYVKSKAAEFAQKLSDK</sequence>
<protein>
    <submittedName>
        <fullName evidence="1">Unnamed protein product</fullName>
    </submittedName>
</protein>
<comment type="caution">
    <text evidence="1">The sequence shown here is derived from an EMBL/GenBank/DDBJ whole genome shotgun (WGS) entry which is preliminary data.</text>
</comment>
<keyword evidence="2" id="KW-1185">Reference proteome</keyword>
<organism evidence="1 2">
    <name type="scientific">Candida boidinii</name>
    <name type="common">Yeast</name>
    <dbReference type="NCBI Taxonomy" id="5477"/>
    <lineage>
        <taxon>Eukaryota</taxon>
        <taxon>Fungi</taxon>
        <taxon>Dikarya</taxon>
        <taxon>Ascomycota</taxon>
        <taxon>Saccharomycotina</taxon>
        <taxon>Pichiomycetes</taxon>
        <taxon>Pichiales</taxon>
        <taxon>Pichiaceae</taxon>
        <taxon>Ogataea</taxon>
        <taxon>Ogataea/Candida clade</taxon>
    </lineage>
</organism>
<gene>
    <name evidence="1" type="ORF">Cboi01_000622100</name>
</gene>